<keyword evidence="1" id="KW-0812">Transmembrane</keyword>
<gene>
    <name evidence="5" type="ORF">BBJ29_005971</name>
    <name evidence="4" type="ORF">BBP00_00007533</name>
</gene>
<dbReference type="GO" id="GO:0004674">
    <property type="term" value="F:protein serine/threonine kinase activity"/>
    <property type="evidence" value="ECO:0007669"/>
    <property type="project" value="TreeGrafter"/>
</dbReference>
<dbReference type="InterPro" id="IPR001245">
    <property type="entry name" value="Ser-Thr/Tyr_kinase_cat_dom"/>
</dbReference>
<feature type="transmembrane region" description="Helical" evidence="1">
    <location>
        <begin position="85"/>
        <end position="108"/>
    </location>
</feature>
<feature type="chain" id="PRO_5033377358" description="Protein kinase domain-containing protein" evidence="2">
    <location>
        <begin position="22"/>
        <end position="466"/>
    </location>
</feature>
<evidence type="ECO:0000313" key="7">
    <source>
        <dbReference type="Proteomes" id="UP000284657"/>
    </source>
</evidence>
<feature type="domain" description="Protein kinase" evidence="3">
    <location>
        <begin position="95"/>
        <end position="408"/>
    </location>
</feature>
<dbReference type="InterPro" id="IPR000719">
    <property type="entry name" value="Prot_kinase_dom"/>
</dbReference>
<dbReference type="InterPro" id="IPR008271">
    <property type="entry name" value="Ser/Thr_kinase_AS"/>
</dbReference>
<proteinExistence type="predicted"/>
<dbReference type="PROSITE" id="PS50011">
    <property type="entry name" value="PROTEIN_KINASE_DOM"/>
    <property type="match status" value="1"/>
</dbReference>
<dbReference type="Pfam" id="PF07714">
    <property type="entry name" value="PK_Tyr_Ser-Thr"/>
    <property type="match status" value="1"/>
</dbReference>
<evidence type="ECO:0000313" key="6">
    <source>
        <dbReference type="Proteomes" id="UP000277300"/>
    </source>
</evidence>
<dbReference type="InterPro" id="IPR011009">
    <property type="entry name" value="Kinase-like_dom_sf"/>
</dbReference>
<sequence>MRPWLMGGLMCVWAMRSLAHAIDPVDSPVTSYSFSRAGIRTNLRNVKTPTEALELTISTGSGVQVSSASGGSASSTGNSAEDKTLALWLSISIPLVLLLTFAVAMFFCCRKERQLEGEPDLETGLGSFNVYQIHRRPRGTPNTTVARLTQEDEDALASWRIDAENIAPIRPLGAAPSKLDSSNGPSSGNAANLQMVLEFMSGGDLRQYLARTRSDVRARVWGARKLTMALDIAEAIAYLHSRQPKPVLHRDLKSRNILLDSTFTAKVADFGVSRYGIPHSMEGEEVEDDENPSSQLAMTRSIGTSRWIAPEVLAGEARYSAAVDVYSFGVILSELDSHDLPFADVSLSNGEPLSENRILELLQSGALHPSLSDRCPRGVAMLMFECLTLEPTLRPTSAQVADRLRTLLERERRVSDIGDDVSFSSMSGPNSFLGIHEDGSSAYSGSVTSSSLSVERAFHYALLEEE</sequence>
<comment type="caution">
    <text evidence="4">The sequence shown here is derived from an EMBL/GenBank/DDBJ whole genome shotgun (WGS) entry which is preliminary data.</text>
</comment>
<protein>
    <recommendedName>
        <fullName evidence="3">Protein kinase domain-containing protein</fullName>
    </recommendedName>
</protein>
<dbReference type="EMBL" id="MBAD02000338">
    <property type="protein sequence ID" value="RLN69542.1"/>
    <property type="molecule type" value="Genomic_DNA"/>
</dbReference>
<dbReference type="Proteomes" id="UP000277300">
    <property type="component" value="Unassembled WGS sequence"/>
</dbReference>
<name>A0A3F2RI50_9STRA</name>
<dbReference type="Gene3D" id="1.10.510.10">
    <property type="entry name" value="Transferase(Phosphotransferase) domain 1"/>
    <property type="match status" value="1"/>
</dbReference>
<dbReference type="PANTHER" id="PTHR44329:SF214">
    <property type="entry name" value="PROTEIN KINASE DOMAIN-CONTAINING PROTEIN"/>
    <property type="match status" value="1"/>
</dbReference>
<dbReference type="Proteomes" id="UP000284657">
    <property type="component" value="Unassembled WGS sequence"/>
</dbReference>
<dbReference type="PROSITE" id="PS00108">
    <property type="entry name" value="PROTEIN_KINASE_ST"/>
    <property type="match status" value="1"/>
</dbReference>
<organism evidence="4 6">
    <name type="scientific">Phytophthora kernoviae</name>
    <dbReference type="NCBI Taxonomy" id="325452"/>
    <lineage>
        <taxon>Eukaryota</taxon>
        <taxon>Sar</taxon>
        <taxon>Stramenopiles</taxon>
        <taxon>Oomycota</taxon>
        <taxon>Peronosporomycetes</taxon>
        <taxon>Peronosporales</taxon>
        <taxon>Peronosporaceae</taxon>
        <taxon>Phytophthora</taxon>
    </lineage>
</organism>
<keyword evidence="2" id="KW-0732">Signal</keyword>
<accession>A0A3F2RI50</accession>
<evidence type="ECO:0000256" key="2">
    <source>
        <dbReference type="SAM" id="SignalP"/>
    </source>
</evidence>
<evidence type="ECO:0000256" key="1">
    <source>
        <dbReference type="SAM" id="Phobius"/>
    </source>
</evidence>
<reference evidence="6 7" key="1">
    <citation type="submission" date="2018-07" db="EMBL/GenBank/DDBJ databases">
        <title>Genome sequencing of oomycete isolates from Chile give support for New Zealand origin for Phytophthora kernoviae and make available the first Nothophytophthora sp. genome.</title>
        <authorList>
            <person name="Studholme D.J."/>
            <person name="Sanfuentes E."/>
            <person name="Panda P."/>
            <person name="Hill R."/>
            <person name="Sambles C."/>
            <person name="Grant M."/>
            <person name="Williams N.M."/>
            <person name="Mcdougal R.L."/>
        </authorList>
    </citation>
    <scope>NUCLEOTIDE SEQUENCE [LARGE SCALE GENOMIC DNA]</scope>
    <source>
        <strain evidence="4">Chile6</strain>
        <strain evidence="5">Chile7</strain>
    </source>
</reference>
<dbReference type="InterPro" id="IPR051681">
    <property type="entry name" value="Ser/Thr_Kinases-Pseudokinases"/>
</dbReference>
<dbReference type="EMBL" id="MBDO02000310">
    <property type="protein sequence ID" value="RLN57377.1"/>
    <property type="molecule type" value="Genomic_DNA"/>
</dbReference>
<dbReference type="SMART" id="SM00220">
    <property type="entry name" value="S_TKc"/>
    <property type="match status" value="1"/>
</dbReference>
<dbReference type="OrthoDB" id="4062651at2759"/>
<evidence type="ECO:0000313" key="5">
    <source>
        <dbReference type="EMBL" id="RLN69542.1"/>
    </source>
</evidence>
<feature type="signal peptide" evidence="2">
    <location>
        <begin position="1"/>
        <end position="21"/>
    </location>
</feature>
<dbReference type="PANTHER" id="PTHR44329">
    <property type="entry name" value="SERINE/THREONINE-PROTEIN KINASE TNNI3K-RELATED"/>
    <property type="match status" value="1"/>
</dbReference>
<dbReference type="AlphaFoldDB" id="A0A3F2RI50"/>
<evidence type="ECO:0000259" key="3">
    <source>
        <dbReference type="PROSITE" id="PS50011"/>
    </source>
</evidence>
<dbReference type="SUPFAM" id="SSF56112">
    <property type="entry name" value="Protein kinase-like (PK-like)"/>
    <property type="match status" value="1"/>
</dbReference>
<keyword evidence="1" id="KW-0472">Membrane</keyword>
<keyword evidence="1" id="KW-1133">Transmembrane helix</keyword>
<dbReference type="GO" id="GO:0005524">
    <property type="term" value="F:ATP binding"/>
    <property type="evidence" value="ECO:0007669"/>
    <property type="project" value="InterPro"/>
</dbReference>
<evidence type="ECO:0000313" key="4">
    <source>
        <dbReference type="EMBL" id="RLN57377.1"/>
    </source>
</evidence>